<evidence type="ECO:0000313" key="3">
    <source>
        <dbReference type="Proteomes" id="UP000233020"/>
    </source>
</evidence>
<dbReference type="Ensembl" id="ENSANAT00000031196.1">
    <property type="protein sequence ID" value="ENSANAP00000013373.1"/>
    <property type="gene ID" value="ENSANAG00000024584.1"/>
</dbReference>
<evidence type="ECO:0000256" key="1">
    <source>
        <dbReference type="SAM" id="MobiDB-lite"/>
    </source>
</evidence>
<evidence type="ECO:0000313" key="2">
    <source>
        <dbReference type="Ensembl" id="ENSANAP00000013373.1"/>
    </source>
</evidence>
<dbReference type="OMA" id="LYSKVHC"/>
<reference evidence="2" key="2">
    <citation type="submission" date="2025-09" db="UniProtKB">
        <authorList>
            <consortium name="Ensembl"/>
        </authorList>
    </citation>
    <scope>IDENTIFICATION</scope>
</reference>
<accession>A0A2K5CXF2</accession>
<dbReference type="AlphaFoldDB" id="A0A2K5CXF2"/>
<proteinExistence type="predicted"/>
<sequence>MKNKAKWRVLGHSSAQRVPGGRRSFSPHPLTPENWVFSQYCSTLYSKVHCRHSNSPFLFPLPPASFSRSELVMSLSISNIMLLKF</sequence>
<organism evidence="2 3">
    <name type="scientific">Aotus nancymaae</name>
    <name type="common">Ma's night monkey</name>
    <dbReference type="NCBI Taxonomy" id="37293"/>
    <lineage>
        <taxon>Eukaryota</taxon>
        <taxon>Metazoa</taxon>
        <taxon>Chordata</taxon>
        <taxon>Craniata</taxon>
        <taxon>Vertebrata</taxon>
        <taxon>Euteleostomi</taxon>
        <taxon>Mammalia</taxon>
        <taxon>Eutheria</taxon>
        <taxon>Euarchontoglires</taxon>
        <taxon>Primates</taxon>
        <taxon>Haplorrhini</taxon>
        <taxon>Platyrrhini</taxon>
        <taxon>Aotidae</taxon>
        <taxon>Aotus</taxon>
    </lineage>
</organism>
<dbReference type="Proteomes" id="UP000233020">
    <property type="component" value="Unplaced"/>
</dbReference>
<reference evidence="2" key="1">
    <citation type="submission" date="2025-08" db="UniProtKB">
        <authorList>
            <consortium name="Ensembl"/>
        </authorList>
    </citation>
    <scope>IDENTIFICATION</scope>
</reference>
<protein>
    <submittedName>
        <fullName evidence="2">Uncharacterized protein</fullName>
    </submittedName>
</protein>
<name>A0A2K5CXF2_AOTNA</name>
<keyword evidence="3" id="KW-1185">Reference proteome</keyword>
<dbReference type="GeneTree" id="ENSGT00910000148270"/>
<feature type="region of interest" description="Disordered" evidence="1">
    <location>
        <begin position="1"/>
        <end position="28"/>
    </location>
</feature>